<evidence type="ECO:0000313" key="2">
    <source>
        <dbReference type="Proteomes" id="UP000032900"/>
    </source>
</evidence>
<dbReference type="STRING" id="1236989.JCM15548_14617"/>
<dbReference type="Proteomes" id="UP000032900">
    <property type="component" value="Unassembled WGS sequence"/>
</dbReference>
<keyword evidence="2" id="KW-1185">Reference proteome</keyword>
<reference evidence="1 2" key="1">
    <citation type="journal article" date="2015" name="Microbes Environ.">
        <title>Distribution and evolution of nitrogen fixation genes in the phylum bacteroidetes.</title>
        <authorList>
            <person name="Inoue J."/>
            <person name="Oshima K."/>
            <person name="Suda W."/>
            <person name="Sakamoto M."/>
            <person name="Iino T."/>
            <person name="Noda S."/>
            <person name="Hongoh Y."/>
            <person name="Hattori M."/>
            <person name="Ohkuma M."/>
        </authorList>
    </citation>
    <scope>NUCLEOTIDE SEQUENCE [LARGE SCALE GENOMIC DNA]</scope>
    <source>
        <strain evidence="1">JCM 15548</strain>
    </source>
</reference>
<comment type="caution">
    <text evidence="1">The sequence shown here is derived from an EMBL/GenBank/DDBJ whole genome shotgun (WGS) entry which is preliminary data.</text>
</comment>
<accession>A0A0E9LRI7</accession>
<sequence length="74" mass="8772">MNIETRKLSIINWVSHLQDESVLSRIEQLQSQKPDWWNLISDEEKAEIEEGILQADRGETKTTDEVLSKYKKWL</sequence>
<evidence type="ECO:0000313" key="1">
    <source>
        <dbReference type="EMBL" id="GAO27766.1"/>
    </source>
</evidence>
<dbReference type="AlphaFoldDB" id="A0A0E9LRI7"/>
<organism evidence="1 2">
    <name type="scientific">Geofilum rubicundum JCM 15548</name>
    <dbReference type="NCBI Taxonomy" id="1236989"/>
    <lineage>
        <taxon>Bacteria</taxon>
        <taxon>Pseudomonadati</taxon>
        <taxon>Bacteroidota</taxon>
        <taxon>Bacteroidia</taxon>
        <taxon>Marinilabiliales</taxon>
        <taxon>Marinilabiliaceae</taxon>
        <taxon>Geofilum</taxon>
    </lineage>
</organism>
<dbReference type="OrthoDB" id="1122071at2"/>
<dbReference type="EMBL" id="BAZW01000097">
    <property type="protein sequence ID" value="GAO27766.1"/>
    <property type="molecule type" value="Genomic_DNA"/>
</dbReference>
<proteinExistence type="predicted"/>
<gene>
    <name evidence="1" type="ORF">JCM15548_14617</name>
</gene>
<protein>
    <recommendedName>
        <fullName evidence="3">Addiction module component</fullName>
    </recommendedName>
</protein>
<dbReference type="RefSeq" id="WP_062128804.1">
    <property type="nucleotide sequence ID" value="NZ_BAZW01000097.1"/>
</dbReference>
<evidence type="ECO:0008006" key="3">
    <source>
        <dbReference type="Google" id="ProtNLM"/>
    </source>
</evidence>
<name>A0A0E9LRI7_9BACT</name>